<dbReference type="EMBL" id="VBUT01000016">
    <property type="protein sequence ID" value="TLF72566.1"/>
    <property type="molecule type" value="Genomic_DNA"/>
</dbReference>
<dbReference type="Pfam" id="PF12079">
    <property type="entry name" value="DUF3558"/>
    <property type="match status" value="1"/>
</dbReference>
<name>A0A5R8NAB7_9NOCA</name>
<protein>
    <submittedName>
        <fullName evidence="1">DUF3558 domain-containing protein</fullName>
    </submittedName>
</protein>
<dbReference type="InterPro" id="IPR024520">
    <property type="entry name" value="DUF3558"/>
</dbReference>
<evidence type="ECO:0000313" key="2">
    <source>
        <dbReference type="Proteomes" id="UP000306378"/>
    </source>
</evidence>
<gene>
    <name evidence="1" type="ORF">FEK34_28940</name>
</gene>
<reference evidence="1 2" key="1">
    <citation type="submission" date="2019-05" db="EMBL/GenBank/DDBJ databases">
        <title>Genomes sequences of two Nocardia cyriacigeorgica environmental isolates, type strains Nocardia asteroides ATCC 19247 and Nocardia cyriacigeorgica DSM 44484.</title>
        <authorList>
            <person name="Vautrin F."/>
            <person name="Bergeron E."/>
            <person name="Dubost A."/>
            <person name="Abrouk D."/>
            <person name="Rodriguez Nava V."/>
            <person name="Pujic P."/>
        </authorList>
    </citation>
    <scope>NUCLEOTIDE SEQUENCE [LARGE SCALE GENOMIC DNA]</scope>
    <source>
        <strain evidence="1 2">EML 446</strain>
    </source>
</reference>
<sequence>MIRLAAVVISAGILVTGCGSGDAETPAAPSWDPCTLSDQLITEAGFSPASKRKDVAVGADDTWTGCGWSSADAAVRIQFADDTELTQLREEPGIADATDTTVANRPALRFHQSGDGQDTNCSLALGTAGGGVVRIRVDRSADPAGEPSCTTVEHITTVLAPGLPG</sequence>
<organism evidence="1 2">
    <name type="scientific">Nocardia cyriacigeorgica</name>
    <dbReference type="NCBI Taxonomy" id="135487"/>
    <lineage>
        <taxon>Bacteria</taxon>
        <taxon>Bacillati</taxon>
        <taxon>Actinomycetota</taxon>
        <taxon>Actinomycetes</taxon>
        <taxon>Mycobacteriales</taxon>
        <taxon>Nocardiaceae</taxon>
        <taxon>Nocardia</taxon>
    </lineage>
</organism>
<evidence type="ECO:0000313" key="1">
    <source>
        <dbReference type="EMBL" id="TLF72566.1"/>
    </source>
</evidence>
<dbReference type="PROSITE" id="PS51257">
    <property type="entry name" value="PROKAR_LIPOPROTEIN"/>
    <property type="match status" value="1"/>
</dbReference>
<accession>A0A5R8NAB7</accession>
<dbReference type="AlphaFoldDB" id="A0A5R8NAB7"/>
<dbReference type="RefSeq" id="WP_138453074.1">
    <property type="nucleotide sequence ID" value="NZ_VBUT01000016.1"/>
</dbReference>
<proteinExistence type="predicted"/>
<comment type="caution">
    <text evidence="1">The sequence shown here is derived from an EMBL/GenBank/DDBJ whole genome shotgun (WGS) entry which is preliminary data.</text>
</comment>
<dbReference type="Proteomes" id="UP000306378">
    <property type="component" value="Unassembled WGS sequence"/>
</dbReference>